<evidence type="ECO:0000256" key="3">
    <source>
        <dbReference type="SAM" id="Coils"/>
    </source>
</evidence>
<proteinExistence type="inferred from homology"/>
<evidence type="ECO:0000256" key="4">
    <source>
        <dbReference type="SAM" id="MobiDB-lite"/>
    </source>
</evidence>
<dbReference type="AlphaFoldDB" id="A0A7R9GXX0"/>
<dbReference type="GO" id="GO:0005681">
    <property type="term" value="C:spliceosomal complex"/>
    <property type="evidence" value="ECO:0007669"/>
    <property type="project" value="TreeGrafter"/>
</dbReference>
<dbReference type="InterPro" id="IPR018816">
    <property type="entry name" value="Cactin_central"/>
</dbReference>
<dbReference type="PANTHER" id="PTHR21737">
    <property type="entry name" value="POLYGLUTAMINE BINDING PROTEIN 1/MARVEL MEMBRANE-ASSOCIATING DOMAIN CONTAINING 3"/>
    <property type="match status" value="1"/>
</dbReference>
<feature type="compositionally biased region" description="Basic residues" evidence="4">
    <location>
        <begin position="301"/>
        <end position="331"/>
    </location>
</feature>
<evidence type="ECO:0000256" key="1">
    <source>
        <dbReference type="ARBA" id="ARBA00006895"/>
    </source>
</evidence>
<evidence type="ECO:0000313" key="7">
    <source>
        <dbReference type="EMBL" id="CAD7398816.1"/>
    </source>
</evidence>
<feature type="compositionally biased region" description="Basic and acidic residues" evidence="4">
    <location>
        <begin position="353"/>
        <end position="384"/>
    </location>
</feature>
<accession>A0A7R9GXX0</accession>
<organism evidence="7">
    <name type="scientific">Timema poppense</name>
    <name type="common">Walking stick</name>
    <dbReference type="NCBI Taxonomy" id="170557"/>
    <lineage>
        <taxon>Eukaryota</taxon>
        <taxon>Metazoa</taxon>
        <taxon>Ecdysozoa</taxon>
        <taxon>Arthropoda</taxon>
        <taxon>Hexapoda</taxon>
        <taxon>Insecta</taxon>
        <taxon>Pterygota</taxon>
        <taxon>Neoptera</taxon>
        <taxon>Polyneoptera</taxon>
        <taxon>Phasmatodea</taxon>
        <taxon>Timematodea</taxon>
        <taxon>Timematoidea</taxon>
        <taxon>Timematidae</taxon>
        <taxon>Timema</taxon>
    </lineage>
</organism>
<reference evidence="7" key="1">
    <citation type="submission" date="2020-11" db="EMBL/GenBank/DDBJ databases">
        <authorList>
            <person name="Tran Van P."/>
        </authorList>
    </citation>
    <scope>NUCLEOTIDE SEQUENCE</scope>
</reference>
<keyword evidence="3" id="KW-0175">Coiled coil</keyword>
<feature type="compositionally biased region" description="Basic and acidic residues" evidence="4">
    <location>
        <begin position="230"/>
        <end position="244"/>
    </location>
</feature>
<sequence length="924" mass="107714">MSLTALVAKWSKASLLLEQTAGGKEIRGSTPVGCAEEETSPFRCLDWKDLPSVLKRRTHLTTHRKIRLSPINNLACASCQSPNPCVMLGGTGCKIQADIPQTRVRFEDGSEGREAGGKKHGFVVEAERQGYYIQDCGVDLECTDKQWPEVLKHFREEIPEQADVRSQLPARPRQTKIRVVSKQANVAVVRKTERQVERDCRPISPWGTSHDRYNTPLANKQRRKYSSESSSDHEAPRCETDQAMRKTAPSNTRRHSLSPAKTQINKNSSDSSSNDENEHSEDDRRKTHRGSSPEQSSSSRSKSRKKKKKKKNEHTQTKSKKRNKSKHKSKKKSQDSDSDTESDSSSRSLKLLQRLEQERLRNLEDRRRKKEMVKANETPEEKRLRRLLKKEAKERKRKERMGWDNDYLHYTNTDNPFGDGNLLATFVWNKKLDKEGLAGVSHNELEIRNRQKQEENRRELEKVKKRRLERELERQKREEEMALMQRSKEAAQFQEWERQEDQFHLEQARLRSRIRIQDGRAKPIDLLAKYISAEEEVDAVEMHEPYTYLNGLTIKDLEDLIEDIKVYKELERGKNLDYWNDITVIVEDELHKLRKLERQSAYEVAVGRREGIHQSVAKDVAAIFKGKTSAQLEALQLQIETKIIGKPEGVDIGYWESLLSQLKAHMARARLRDRHQENLRRKLEVLKAQQGVAAAAAHAMLTESFAEYESGGYSPQYLGSSQLDPGTLVTAEEDDLQRLEYARKVVQGTGTRVEAITTVFFQNVSTAEELALQREARKGMTGEEAEFSVETALDNQVYLWSDKYRPRKPRYFNRVHTGFEWNKYNQTHYDMDNPPPKIVQGYKFNIFYPDLIDKTTTPEYFLTPCPDNRDFANLRFHAGPPYEDIAFKIVNREWEYSYKRGFRCQFHNNIFQLWFHFKRYRYRR</sequence>
<evidence type="ECO:0000256" key="2">
    <source>
        <dbReference type="ARBA" id="ARBA00034534"/>
    </source>
</evidence>
<gene>
    <name evidence="7" type="ORF">TPSB3V08_LOCUS1889</name>
</gene>
<dbReference type="Pfam" id="PF10312">
    <property type="entry name" value="Cactin_mid"/>
    <property type="match status" value="1"/>
</dbReference>
<feature type="domain" description="Splicing factor cactin central" evidence="6">
    <location>
        <begin position="486"/>
        <end position="675"/>
    </location>
</feature>
<dbReference type="Pfam" id="PF09732">
    <property type="entry name" value="CactinC_cactus"/>
    <property type="match status" value="1"/>
</dbReference>
<name>A0A7R9GXX0_TIMPO</name>
<dbReference type="GO" id="GO:0045292">
    <property type="term" value="P:mRNA cis splicing, via spliceosome"/>
    <property type="evidence" value="ECO:0007669"/>
    <property type="project" value="TreeGrafter"/>
</dbReference>
<feature type="domain" description="Splicing factor Cactin C-terminal" evidence="5">
    <location>
        <begin position="800"/>
        <end position="924"/>
    </location>
</feature>
<dbReference type="GO" id="GO:0005737">
    <property type="term" value="C:cytoplasm"/>
    <property type="evidence" value="ECO:0007669"/>
    <property type="project" value="TreeGrafter"/>
</dbReference>
<evidence type="ECO:0000259" key="6">
    <source>
        <dbReference type="Pfam" id="PF10312"/>
    </source>
</evidence>
<protein>
    <recommendedName>
        <fullName evidence="2">Splicing factor Cactin</fullName>
    </recommendedName>
</protein>
<evidence type="ECO:0000259" key="5">
    <source>
        <dbReference type="Pfam" id="PF09732"/>
    </source>
</evidence>
<feature type="compositionally biased region" description="Low complexity" evidence="4">
    <location>
        <begin position="343"/>
        <end position="352"/>
    </location>
</feature>
<dbReference type="SMART" id="SM01050">
    <property type="entry name" value="CactinC_cactus"/>
    <property type="match status" value="1"/>
</dbReference>
<feature type="coiled-coil region" evidence="3">
    <location>
        <begin position="442"/>
        <end position="485"/>
    </location>
</feature>
<dbReference type="EMBL" id="OD000691">
    <property type="protein sequence ID" value="CAD7398816.1"/>
    <property type="molecule type" value="Genomic_DNA"/>
</dbReference>
<feature type="region of interest" description="Disordered" evidence="4">
    <location>
        <begin position="193"/>
        <end position="384"/>
    </location>
</feature>
<dbReference type="InterPro" id="IPR019134">
    <property type="entry name" value="Cactin_C"/>
</dbReference>
<dbReference type="PANTHER" id="PTHR21737:SF4">
    <property type="entry name" value="SPLICING FACTOR CACTIN"/>
    <property type="match status" value="1"/>
</dbReference>
<comment type="similarity">
    <text evidence="1">Belongs to the CACTIN family.</text>
</comment>